<dbReference type="AlphaFoldDB" id="A0A7L8ADY1"/>
<dbReference type="Proteomes" id="UP000516764">
    <property type="component" value="Chromosome"/>
</dbReference>
<dbReference type="PROSITE" id="PS00775">
    <property type="entry name" value="GLYCOSYL_HYDROL_F3"/>
    <property type="match status" value="1"/>
</dbReference>
<dbReference type="InterPro" id="IPR036881">
    <property type="entry name" value="Glyco_hydro_3_C_sf"/>
</dbReference>
<dbReference type="NCBIfam" id="NF011678">
    <property type="entry name" value="PRK15098.1"/>
    <property type="match status" value="1"/>
</dbReference>
<dbReference type="InterPro" id="IPR051915">
    <property type="entry name" value="Cellulose_Degrad_GH3"/>
</dbReference>
<evidence type="ECO:0000256" key="1">
    <source>
        <dbReference type="ARBA" id="ARBA00000448"/>
    </source>
</evidence>
<dbReference type="FunFam" id="2.60.40.10:FF:000495">
    <property type="entry name" value="Periplasmic beta-glucosidase"/>
    <property type="match status" value="1"/>
</dbReference>
<dbReference type="EC" id="3.2.1.21" evidence="3"/>
<dbReference type="Gene3D" id="3.20.20.300">
    <property type="entry name" value="Glycoside hydrolase, family 3, N-terminal domain"/>
    <property type="match status" value="1"/>
</dbReference>
<dbReference type="Pfam" id="PF00933">
    <property type="entry name" value="Glyco_hydro_3"/>
    <property type="match status" value="1"/>
</dbReference>
<dbReference type="InterPro" id="IPR036962">
    <property type="entry name" value="Glyco_hydro_3_N_sf"/>
</dbReference>
<evidence type="ECO:0000256" key="2">
    <source>
        <dbReference type="ARBA" id="ARBA00005336"/>
    </source>
</evidence>
<protein>
    <recommendedName>
        <fullName evidence="3">beta-glucosidase</fullName>
        <ecNumber evidence="3">3.2.1.21</ecNumber>
    </recommendedName>
</protein>
<dbReference type="GO" id="GO:0009251">
    <property type="term" value="P:glucan catabolic process"/>
    <property type="evidence" value="ECO:0007669"/>
    <property type="project" value="TreeGrafter"/>
</dbReference>
<keyword evidence="6 7" id="KW-0326">Glycosidase</keyword>
<dbReference type="Gene3D" id="2.60.40.10">
    <property type="entry name" value="Immunoglobulins"/>
    <property type="match status" value="1"/>
</dbReference>
<dbReference type="InterPro" id="IPR026891">
    <property type="entry name" value="Fn3-like"/>
</dbReference>
<keyword evidence="5 7" id="KW-0378">Hydrolase</keyword>
<evidence type="ECO:0000313" key="9">
    <source>
        <dbReference type="EMBL" id="QOD60223.1"/>
    </source>
</evidence>
<evidence type="ECO:0000256" key="4">
    <source>
        <dbReference type="ARBA" id="ARBA00022729"/>
    </source>
</evidence>
<dbReference type="InterPro" id="IPR017853">
    <property type="entry name" value="GH"/>
</dbReference>
<dbReference type="InterPro" id="IPR002772">
    <property type="entry name" value="Glyco_hydro_3_C"/>
</dbReference>
<dbReference type="SMART" id="SM01217">
    <property type="entry name" value="Fn3_like"/>
    <property type="match status" value="1"/>
</dbReference>
<dbReference type="InterPro" id="IPR001764">
    <property type="entry name" value="Glyco_hydro_3_N"/>
</dbReference>
<evidence type="ECO:0000313" key="10">
    <source>
        <dbReference type="Proteomes" id="UP000516764"/>
    </source>
</evidence>
<keyword evidence="4" id="KW-0732">Signal</keyword>
<evidence type="ECO:0000259" key="8">
    <source>
        <dbReference type="SMART" id="SM01217"/>
    </source>
</evidence>
<dbReference type="PANTHER" id="PTHR30620:SF16">
    <property type="entry name" value="LYSOSOMAL BETA GLUCOSIDASE"/>
    <property type="match status" value="1"/>
</dbReference>
<dbReference type="Pfam" id="PF14310">
    <property type="entry name" value="Fn3-like"/>
    <property type="match status" value="1"/>
</dbReference>
<proteinExistence type="inferred from homology"/>
<evidence type="ECO:0000256" key="5">
    <source>
        <dbReference type="ARBA" id="ARBA00022801"/>
    </source>
</evidence>
<dbReference type="InterPro" id="IPR019800">
    <property type="entry name" value="Glyco_hydro_3_AS"/>
</dbReference>
<keyword evidence="10" id="KW-1185">Reference proteome</keyword>
<dbReference type="SUPFAM" id="SSF52279">
    <property type="entry name" value="Beta-D-glucan exohydrolase, C-terminal domain"/>
    <property type="match status" value="1"/>
</dbReference>
<dbReference type="FunFam" id="3.40.50.1700:FF:000009">
    <property type="entry name" value="Periplasmic beta-glucosidase"/>
    <property type="match status" value="1"/>
</dbReference>
<dbReference type="PRINTS" id="PR00133">
    <property type="entry name" value="GLHYDRLASE3"/>
</dbReference>
<accession>A0A7L8ADY1</accession>
<dbReference type="Pfam" id="PF01915">
    <property type="entry name" value="Glyco_hydro_3_C"/>
    <property type="match status" value="1"/>
</dbReference>
<dbReference type="InterPro" id="IPR013783">
    <property type="entry name" value="Ig-like_fold"/>
</dbReference>
<evidence type="ECO:0000256" key="6">
    <source>
        <dbReference type="ARBA" id="ARBA00023295"/>
    </source>
</evidence>
<dbReference type="Gene3D" id="3.40.50.1700">
    <property type="entry name" value="Glycoside hydrolase family 3 C-terminal domain"/>
    <property type="match status" value="1"/>
</dbReference>
<feature type="domain" description="Fibronectin type III-like" evidence="8">
    <location>
        <begin position="657"/>
        <end position="726"/>
    </location>
</feature>
<comment type="similarity">
    <text evidence="2 7">Belongs to the glycosyl hydrolase 3 family.</text>
</comment>
<comment type="catalytic activity">
    <reaction evidence="1">
        <text>Hydrolysis of terminal, non-reducing beta-D-glucosyl residues with release of beta-D-glucose.</text>
        <dbReference type="EC" id="3.2.1.21"/>
    </reaction>
</comment>
<dbReference type="OrthoDB" id="9805821at2"/>
<sequence>MTRKLFISTCIISIFFLFSCNKKKNTKDSIIEDLLAKMTIEEKVGQLNLIPFGQFYPKDTVYKWIKEGKVGSILKSNGAKTNLEVQKVAVEESRLGIPILFQEDVIHGYKTIAPIPLAEAASWDLPAIRNSAAIAAREASAAGLHLTYAPMVDIAQEARWGRILEGAGEDPYLGSLIATARVKGFQESNGKHQNLLATVKHYAGYGASLAGRDYNIQNFSERELRELHLPPFKAAINAGVSSVMSAYTAYDGVPVVANKYLMNTILREELKFDGLLMTDWMTITNLVASGIAKNDTIAVKMAIETGHDMDMSSKVYLKILPSLIKNGTISEKQLNDRVRKVLRLKEKAGLFENPYAFFDEKREKDELMSPKNLKETREMAAKSMVLLKNENNTLPLSKNQKIAIIGPFAKSQKDLLGWWSAKGEAKDVVSIFDGIKAQMNNNKISYAQGCIVENFEIKGEEMIAEAVALAKKSDVVVLALGEKEWMSGEGGGVASLLLPGAQQKLLDALSKTKTPIVSVIITGRPYVLTDVAKKSSALLQAWMPGTTGGNAVADILFGVVNPTGKLPVSFPYHQGQVPIFYNYKRTSHSFNAGTGNNRYSTTHRDIQTEPLYPFGYGLSYTNYKYKNIRLDKKLMSINDSVKVSIDITNTGDRNGEEIIQLYIFDKFCSVMRPFKELKDFKKVAFKSKETKTIDFYVTKEKLQFIGINNKETIEKGDFEVMIGPNSSELQKVTFTLK</sequence>
<name>A0A7L8ADY1_9FLAO</name>
<gene>
    <name evidence="9" type="primary">bglX</name>
    <name evidence="9" type="ORF">H9I45_12855</name>
</gene>
<evidence type="ECO:0000256" key="3">
    <source>
        <dbReference type="ARBA" id="ARBA00012744"/>
    </source>
</evidence>
<dbReference type="KEGG" id="phal:H9I45_12855"/>
<dbReference type="RefSeq" id="WP_088353858.1">
    <property type="nucleotide sequence ID" value="NZ_CP061813.1"/>
</dbReference>
<dbReference type="PROSITE" id="PS51257">
    <property type="entry name" value="PROKAR_LIPOPROTEIN"/>
    <property type="match status" value="1"/>
</dbReference>
<reference evidence="9 10" key="1">
    <citation type="journal article" date="2016" name="Int. J. Syst. Evol. Microbiol.">
        <title>Polaribacter haliotis sp. nov., isolated from the gut of abalone Haliotis discus hannai.</title>
        <authorList>
            <person name="Kim Y.O."/>
            <person name="Park I.S."/>
            <person name="Park S."/>
            <person name="Nam B.H."/>
            <person name="Park J.M."/>
            <person name="Kim D.G."/>
            <person name="Yoon J.H."/>
        </authorList>
    </citation>
    <scope>NUCLEOTIDE SEQUENCE [LARGE SCALE GENOMIC DNA]</scope>
    <source>
        <strain evidence="9 10">KCTC 52418</strain>
    </source>
</reference>
<evidence type="ECO:0000256" key="7">
    <source>
        <dbReference type="RuleBase" id="RU361161"/>
    </source>
</evidence>
<dbReference type="GO" id="GO:0008422">
    <property type="term" value="F:beta-glucosidase activity"/>
    <property type="evidence" value="ECO:0007669"/>
    <property type="project" value="UniProtKB-EC"/>
</dbReference>
<dbReference type="EMBL" id="CP061813">
    <property type="protein sequence ID" value="QOD60223.1"/>
    <property type="molecule type" value="Genomic_DNA"/>
</dbReference>
<dbReference type="SUPFAM" id="SSF51445">
    <property type="entry name" value="(Trans)glycosidases"/>
    <property type="match status" value="1"/>
</dbReference>
<organism evidence="9 10">
    <name type="scientific">Polaribacter haliotis</name>
    <dbReference type="NCBI Taxonomy" id="1888915"/>
    <lineage>
        <taxon>Bacteria</taxon>
        <taxon>Pseudomonadati</taxon>
        <taxon>Bacteroidota</taxon>
        <taxon>Flavobacteriia</taxon>
        <taxon>Flavobacteriales</taxon>
        <taxon>Flavobacteriaceae</taxon>
    </lineage>
</organism>
<dbReference type="PANTHER" id="PTHR30620">
    <property type="entry name" value="PERIPLASMIC BETA-GLUCOSIDASE-RELATED"/>
    <property type="match status" value="1"/>
</dbReference>